<sequence>MSQKLPSHFYSSTGAVQFSQAIKNLLNKQLGGFANPEGIVQPSQVAGAAVLPNSDLLTAMKKVFTAWSMFNNRLIRYNDRKVSLDAYNRFTSRLKDKLYEIFRFDFIDTLLADFFETSETYFINTRYQIRKGKLKGIVVNFLFDLLSIAKLKIYQKSVFEGEDNFDDILDILDIFKEYYETPIYQPVTNPNYLPLLTLSRSLALIFSKARIIDKQSVRLFEKKFKVAFSATLSSIRSDSSQGIRPSKYAELFSRLKSKYSIDLKAHNVYEPFIEAFDIFFASISTDDLVPLEIQNIPRGKLISQLISLFPQGSIKSRPILSLLLTNHRYNLFKTFFGKRVYASPALETLSNLNQNIEDLTVLSFEKITQYPINKDDLSSIQRRASQVIRDFIEVHTSDTEPEILARGYMEYIFNAKFEKYHKGSLKWLKGVGGLLELDGYSEILKIAFEYNGPQHYSLEFYMNVYKLSRDVALKRLQRQQQNDNLKMDLCKEKGINLIVIPFDVKYRDLQEYISEEYKRLIGKEPPQKKSKNYREILDLV</sequence>
<accession>A0A0F9J3D1</accession>
<comment type="caution">
    <text evidence="1">The sequence shown here is derived from an EMBL/GenBank/DDBJ whole genome shotgun (WGS) entry which is preliminary data.</text>
</comment>
<proteinExistence type="predicted"/>
<protein>
    <submittedName>
        <fullName evidence="1">Uncharacterized protein</fullName>
    </submittedName>
</protein>
<dbReference type="AlphaFoldDB" id="A0A0F9J3D1"/>
<organism evidence="1">
    <name type="scientific">marine sediment metagenome</name>
    <dbReference type="NCBI Taxonomy" id="412755"/>
    <lineage>
        <taxon>unclassified sequences</taxon>
        <taxon>metagenomes</taxon>
        <taxon>ecological metagenomes</taxon>
    </lineage>
</organism>
<name>A0A0F9J3D1_9ZZZZ</name>
<gene>
    <name evidence="1" type="ORF">LCGC14_1503750</name>
</gene>
<reference evidence="1" key="1">
    <citation type="journal article" date="2015" name="Nature">
        <title>Complex archaea that bridge the gap between prokaryotes and eukaryotes.</title>
        <authorList>
            <person name="Spang A."/>
            <person name="Saw J.H."/>
            <person name="Jorgensen S.L."/>
            <person name="Zaremba-Niedzwiedzka K."/>
            <person name="Martijn J."/>
            <person name="Lind A.E."/>
            <person name="van Eijk R."/>
            <person name="Schleper C."/>
            <person name="Guy L."/>
            <person name="Ettema T.J."/>
        </authorList>
    </citation>
    <scope>NUCLEOTIDE SEQUENCE</scope>
</reference>
<evidence type="ECO:0000313" key="1">
    <source>
        <dbReference type="EMBL" id="KKM64204.1"/>
    </source>
</evidence>
<dbReference type="EMBL" id="LAZR01010947">
    <property type="protein sequence ID" value="KKM64204.1"/>
    <property type="molecule type" value="Genomic_DNA"/>
</dbReference>